<gene>
    <name evidence="10" type="ORF">B0I29_111219</name>
</gene>
<dbReference type="AlphaFoldDB" id="A0A327Z8Y5"/>
<evidence type="ECO:0000256" key="2">
    <source>
        <dbReference type="ARBA" id="ARBA00022475"/>
    </source>
</evidence>
<evidence type="ECO:0000313" key="11">
    <source>
        <dbReference type="Proteomes" id="UP000249341"/>
    </source>
</evidence>
<evidence type="ECO:0000256" key="4">
    <source>
        <dbReference type="ARBA" id="ARBA00022989"/>
    </source>
</evidence>
<evidence type="ECO:0000259" key="8">
    <source>
        <dbReference type="Pfam" id="PF02687"/>
    </source>
</evidence>
<evidence type="ECO:0000256" key="6">
    <source>
        <dbReference type="ARBA" id="ARBA00038076"/>
    </source>
</evidence>
<keyword evidence="5 7" id="KW-0472">Membrane</keyword>
<comment type="caution">
    <text evidence="10">The sequence shown here is derived from an EMBL/GenBank/DDBJ whole genome shotgun (WGS) entry which is preliminary data.</text>
</comment>
<sequence length="772" mass="80423">MSAVWTASRAAVRRRRVQTFVIFLVVLVCTATALISVALLDAARSPFQRAFDGQNGAHSVVTYDPAKVTDERLTAATTGVEASAGPFGQVIVEPQNDVGPVFSQPLTVVGRADPGGAVDRVDLWHGRWPSAAGEIVLNEPPQPDEDLSMGPLAGVTELVTNGKTLRIVGFAFTVSGSADGWVTPAQVAALHPTGTQMLYRFTGDVSTHDALAARVSGVTTGLPGDALLAAQPYLVTKEEAAAGPGVYLPFLGTFGILGLLVAVIIVGNVVSGAVVSGFRHIGVLKALGFTPRQVVAVYLTMVSVPAVAGAILGTGLGWAAVRPMLTETFRGLGFGQDAAVQPWVITVVLLGVPSLVLIAALLPALRAHRLSAAQAISAGSAPRRGRGLRVQRALSGSRLPRAVSLGLGLPFARPARTALTMASLLLGVVTVTFALGLSDSVIRISEVGEIAAGDIGVRPMRGDEQPASQRSDTEIEQMLRALPGTSQVGVGVARDLSVAGQSEPLMINFVRGDTAAMGYEQQLYEGHWMTAPDQLVLPTQLLNERGLEIGEKVTVSLQGAWTTFTIVGETVRGLPGPEGAFATWRDFPDLDPAAFFYQVQTVEGTDLGAFTQSIRAADPGLDAWDNTGGDSFSTVVTGFAAVLALLLATVAALGVLNTVALNVTERRRDLGMLKSIGMTPRQVVSMVVTSMAALGVIAGLLGIPLGLAAHRLVVPLSADAAKIRLPEYVMQVWDPATLALLAFSGVVIAVAGALIPARAAARLTIARVLHNE</sequence>
<keyword evidence="2" id="KW-1003">Cell membrane</keyword>
<dbReference type="Pfam" id="PF12704">
    <property type="entry name" value="MacB_PCD"/>
    <property type="match status" value="1"/>
</dbReference>
<comment type="subcellular location">
    <subcellularLocation>
        <location evidence="1">Cell membrane</location>
        <topology evidence="1">Multi-pass membrane protein</topology>
    </subcellularLocation>
</comment>
<dbReference type="GO" id="GO:0022857">
    <property type="term" value="F:transmembrane transporter activity"/>
    <property type="evidence" value="ECO:0007669"/>
    <property type="project" value="TreeGrafter"/>
</dbReference>
<feature type="transmembrane region" description="Helical" evidence="7">
    <location>
        <begin position="246"/>
        <end position="275"/>
    </location>
</feature>
<dbReference type="EMBL" id="QLMJ01000011">
    <property type="protein sequence ID" value="RAK34617.1"/>
    <property type="molecule type" value="Genomic_DNA"/>
</dbReference>
<feature type="transmembrane region" description="Helical" evidence="7">
    <location>
        <begin position="736"/>
        <end position="757"/>
    </location>
</feature>
<feature type="transmembrane region" description="Helical" evidence="7">
    <location>
        <begin position="295"/>
        <end position="320"/>
    </location>
</feature>
<proteinExistence type="inferred from homology"/>
<feature type="domain" description="MacB-like periplasmic core" evidence="9">
    <location>
        <begin position="417"/>
        <end position="616"/>
    </location>
</feature>
<evidence type="ECO:0000256" key="1">
    <source>
        <dbReference type="ARBA" id="ARBA00004651"/>
    </source>
</evidence>
<evidence type="ECO:0000256" key="5">
    <source>
        <dbReference type="ARBA" id="ARBA00023136"/>
    </source>
</evidence>
<organism evidence="10 11">
    <name type="scientific">Actinoplanes lutulentus</name>
    <dbReference type="NCBI Taxonomy" id="1287878"/>
    <lineage>
        <taxon>Bacteria</taxon>
        <taxon>Bacillati</taxon>
        <taxon>Actinomycetota</taxon>
        <taxon>Actinomycetes</taxon>
        <taxon>Micromonosporales</taxon>
        <taxon>Micromonosporaceae</taxon>
        <taxon>Actinoplanes</taxon>
    </lineage>
</organism>
<keyword evidence="3 7" id="KW-0812">Transmembrane</keyword>
<keyword evidence="11" id="KW-1185">Reference proteome</keyword>
<evidence type="ECO:0000313" key="10">
    <source>
        <dbReference type="EMBL" id="RAK34617.1"/>
    </source>
</evidence>
<dbReference type="Proteomes" id="UP000249341">
    <property type="component" value="Unassembled WGS sequence"/>
</dbReference>
<feature type="transmembrane region" description="Helical" evidence="7">
    <location>
        <begin position="340"/>
        <end position="362"/>
    </location>
</feature>
<evidence type="ECO:0000256" key="7">
    <source>
        <dbReference type="SAM" id="Phobius"/>
    </source>
</evidence>
<name>A0A327Z8Y5_9ACTN</name>
<feature type="transmembrane region" description="Helical" evidence="7">
    <location>
        <begin position="20"/>
        <end position="40"/>
    </location>
</feature>
<dbReference type="InterPro" id="IPR003838">
    <property type="entry name" value="ABC3_permease_C"/>
</dbReference>
<dbReference type="GO" id="GO:0005886">
    <property type="term" value="C:plasma membrane"/>
    <property type="evidence" value="ECO:0007669"/>
    <property type="project" value="UniProtKB-SubCell"/>
</dbReference>
<comment type="similarity">
    <text evidence="6">Belongs to the ABC-4 integral membrane protein family.</text>
</comment>
<feature type="transmembrane region" description="Helical" evidence="7">
    <location>
        <begin position="683"/>
        <end position="707"/>
    </location>
</feature>
<evidence type="ECO:0000256" key="3">
    <source>
        <dbReference type="ARBA" id="ARBA00022692"/>
    </source>
</evidence>
<accession>A0A327Z8Y5</accession>
<feature type="domain" description="ABC3 transporter permease C-terminal" evidence="8">
    <location>
        <begin position="642"/>
        <end position="764"/>
    </location>
</feature>
<dbReference type="InterPro" id="IPR050250">
    <property type="entry name" value="Macrolide_Exporter_MacB"/>
</dbReference>
<feature type="domain" description="ABC3 transporter permease C-terminal" evidence="8">
    <location>
        <begin position="253"/>
        <end position="370"/>
    </location>
</feature>
<protein>
    <submittedName>
        <fullName evidence="10">Putative ABC transport system permease protein</fullName>
    </submittedName>
</protein>
<dbReference type="InterPro" id="IPR025857">
    <property type="entry name" value="MacB_PCD"/>
</dbReference>
<reference evidence="10 11" key="1">
    <citation type="submission" date="2018-06" db="EMBL/GenBank/DDBJ databases">
        <title>Genomic Encyclopedia of Type Strains, Phase III (KMG-III): the genomes of soil and plant-associated and newly described type strains.</title>
        <authorList>
            <person name="Whitman W."/>
        </authorList>
    </citation>
    <scope>NUCLEOTIDE SEQUENCE [LARGE SCALE GENOMIC DNA]</scope>
    <source>
        <strain evidence="10 11">CGMCC 4.7090</strain>
    </source>
</reference>
<evidence type="ECO:0000259" key="9">
    <source>
        <dbReference type="Pfam" id="PF12704"/>
    </source>
</evidence>
<dbReference type="PANTHER" id="PTHR30572:SF4">
    <property type="entry name" value="ABC TRANSPORTER PERMEASE YTRF"/>
    <property type="match status" value="1"/>
</dbReference>
<dbReference type="RefSeq" id="WP_245972702.1">
    <property type="nucleotide sequence ID" value="NZ_JACHWI010000017.1"/>
</dbReference>
<keyword evidence="4 7" id="KW-1133">Transmembrane helix</keyword>
<dbReference type="Pfam" id="PF02687">
    <property type="entry name" value="FtsX"/>
    <property type="match status" value="2"/>
</dbReference>
<feature type="transmembrane region" description="Helical" evidence="7">
    <location>
        <begin position="418"/>
        <end position="437"/>
    </location>
</feature>
<feature type="transmembrane region" description="Helical" evidence="7">
    <location>
        <begin position="639"/>
        <end position="663"/>
    </location>
</feature>
<dbReference type="PANTHER" id="PTHR30572">
    <property type="entry name" value="MEMBRANE COMPONENT OF TRANSPORTER-RELATED"/>
    <property type="match status" value="1"/>
</dbReference>